<keyword evidence="2" id="KW-0677">Repeat</keyword>
<dbReference type="SUPFAM" id="SSF50978">
    <property type="entry name" value="WD40 repeat-like"/>
    <property type="match status" value="1"/>
</dbReference>
<dbReference type="Gene3D" id="2.130.10.10">
    <property type="entry name" value="YVTN repeat-like/Quinoprotein amine dehydrogenase"/>
    <property type="match status" value="2"/>
</dbReference>
<evidence type="ECO:0000256" key="3">
    <source>
        <dbReference type="PROSITE-ProRule" id="PRU00221"/>
    </source>
</evidence>
<dbReference type="SMART" id="SM00320">
    <property type="entry name" value="WD40"/>
    <property type="match status" value="5"/>
</dbReference>
<dbReference type="AlphaFoldDB" id="A0A6F9DCW3"/>
<dbReference type="PRINTS" id="PR00320">
    <property type="entry name" value="GPROTEINBRPT"/>
</dbReference>
<dbReference type="InterPro" id="IPR036322">
    <property type="entry name" value="WD40_repeat_dom_sf"/>
</dbReference>
<dbReference type="PROSITE" id="PS00678">
    <property type="entry name" value="WD_REPEATS_1"/>
    <property type="match status" value="1"/>
</dbReference>
<gene>
    <name evidence="5" type="primary">Fbxw7-003</name>
</gene>
<sequence>MGKWASKHRRYSESDEGTKNTMTKRRKRSTSNSQDELKSKETQNNVWLGKVATADCHNDAVTSIDVVSPNLCISASRDKTIAIQDLSKGTLLHRWNAHSQGVTKVCCCNSVIASASRDLTIGVWNLDNPKSCRGRLSGHTLVVSALDINTEGTKLFSGSRDNTVRIWDLETQQCMMENNISRNLVTDLKWAHQENMVIQTSEDKIIKIWDTRLLEVVHTFPVQAQIQTCCDLEEKRCLTGNNGFSGQGCQLNLWDLRHRQMLNEYRGHAETVSGCSFFDTSCPYTRFVSTSNDGTLRLWKDIQQASVSVQQLGLGTLTCIASLNDNTLLCGSLNHGIGVARVGSNDTLTVTS</sequence>
<dbReference type="InterPro" id="IPR015943">
    <property type="entry name" value="WD40/YVTN_repeat-like_dom_sf"/>
</dbReference>
<evidence type="ECO:0000256" key="2">
    <source>
        <dbReference type="ARBA" id="ARBA00022737"/>
    </source>
</evidence>
<evidence type="ECO:0000256" key="1">
    <source>
        <dbReference type="ARBA" id="ARBA00022574"/>
    </source>
</evidence>
<dbReference type="EMBL" id="LR785127">
    <property type="protein sequence ID" value="CAB3245431.1"/>
    <property type="molecule type" value="mRNA"/>
</dbReference>
<feature type="repeat" description="WD" evidence="3">
    <location>
        <begin position="185"/>
        <end position="219"/>
    </location>
</feature>
<dbReference type="PROSITE" id="PS50294">
    <property type="entry name" value="WD_REPEATS_REGION"/>
    <property type="match status" value="1"/>
</dbReference>
<feature type="repeat" description="WD" evidence="3">
    <location>
        <begin position="136"/>
        <end position="177"/>
    </location>
</feature>
<name>A0A6F9DCW3_9ASCI</name>
<dbReference type="PANTHER" id="PTHR19869">
    <property type="entry name" value="SPERMATID WD-REPEAT PROTEIN"/>
    <property type="match status" value="1"/>
</dbReference>
<evidence type="ECO:0000256" key="4">
    <source>
        <dbReference type="SAM" id="MobiDB-lite"/>
    </source>
</evidence>
<dbReference type="InterPro" id="IPR019775">
    <property type="entry name" value="WD40_repeat_CS"/>
</dbReference>
<evidence type="ECO:0000313" key="5">
    <source>
        <dbReference type="EMBL" id="CAB3245431.1"/>
    </source>
</evidence>
<dbReference type="InterPro" id="IPR001680">
    <property type="entry name" value="WD40_rpt"/>
</dbReference>
<organism evidence="5">
    <name type="scientific">Phallusia mammillata</name>
    <dbReference type="NCBI Taxonomy" id="59560"/>
    <lineage>
        <taxon>Eukaryota</taxon>
        <taxon>Metazoa</taxon>
        <taxon>Chordata</taxon>
        <taxon>Tunicata</taxon>
        <taxon>Ascidiacea</taxon>
        <taxon>Phlebobranchia</taxon>
        <taxon>Ascidiidae</taxon>
        <taxon>Phallusia</taxon>
    </lineage>
</organism>
<accession>A0A6F9DCW3</accession>
<dbReference type="PANTHER" id="PTHR19869:SF1">
    <property type="entry name" value="WD REPEAT-CONTAINING PROTEIN 31"/>
    <property type="match status" value="1"/>
</dbReference>
<dbReference type="PROSITE" id="PS50082">
    <property type="entry name" value="WD_REPEATS_2"/>
    <property type="match status" value="3"/>
</dbReference>
<dbReference type="Pfam" id="PF00400">
    <property type="entry name" value="WD40"/>
    <property type="match status" value="5"/>
</dbReference>
<reference evidence="5" key="1">
    <citation type="submission" date="2020-04" db="EMBL/GenBank/DDBJ databases">
        <authorList>
            <person name="Neveu A P."/>
        </authorList>
    </citation>
    <scope>NUCLEOTIDE SEQUENCE</scope>
    <source>
        <tissue evidence="5">Whole embryo</tissue>
    </source>
</reference>
<dbReference type="InterPro" id="IPR020472">
    <property type="entry name" value="WD40_PAC1"/>
</dbReference>
<dbReference type="InterPro" id="IPR040066">
    <property type="entry name" value="WDR31"/>
</dbReference>
<proteinExistence type="evidence at transcript level"/>
<feature type="compositionally biased region" description="Basic residues" evidence="4">
    <location>
        <begin position="1"/>
        <end position="10"/>
    </location>
</feature>
<protein>
    <submittedName>
        <fullName evidence="5">F-box/WD repeat-containing protein 7</fullName>
    </submittedName>
</protein>
<keyword evidence="1 3" id="KW-0853">WD repeat</keyword>
<feature type="repeat" description="WD" evidence="3">
    <location>
        <begin position="265"/>
        <end position="300"/>
    </location>
</feature>
<feature type="region of interest" description="Disordered" evidence="4">
    <location>
        <begin position="1"/>
        <end position="41"/>
    </location>
</feature>